<evidence type="ECO:0000313" key="1">
    <source>
        <dbReference type="EMBL" id="GEY13089.1"/>
    </source>
</evidence>
<dbReference type="AlphaFoldDB" id="A0A699HIB8"/>
<proteinExistence type="predicted"/>
<accession>A0A699HIB8</accession>
<sequence>MIWRPLTAKTHIIDLEAGTKSPASRLMIYETKQLKEFGRTRTQETSHNDIGVLKNSTTVNLAKVSSDYKWEERRRLA</sequence>
<protein>
    <submittedName>
        <fullName evidence="1">Mitochondrial amidoxime reducing component 2-like</fullName>
    </submittedName>
</protein>
<name>A0A699HIB8_TANCI</name>
<gene>
    <name evidence="1" type="ORF">Tci_385063</name>
</gene>
<comment type="caution">
    <text evidence="1">The sequence shown here is derived from an EMBL/GenBank/DDBJ whole genome shotgun (WGS) entry which is preliminary data.</text>
</comment>
<organism evidence="1">
    <name type="scientific">Tanacetum cinerariifolium</name>
    <name type="common">Dalmatian daisy</name>
    <name type="synonym">Chrysanthemum cinerariifolium</name>
    <dbReference type="NCBI Taxonomy" id="118510"/>
    <lineage>
        <taxon>Eukaryota</taxon>
        <taxon>Viridiplantae</taxon>
        <taxon>Streptophyta</taxon>
        <taxon>Embryophyta</taxon>
        <taxon>Tracheophyta</taxon>
        <taxon>Spermatophyta</taxon>
        <taxon>Magnoliopsida</taxon>
        <taxon>eudicotyledons</taxon>
        <taxon>Gunneridae</taxon>
        <taxon>Pentapetalae</taxon>
        <taxon>asterids</taxon>
        <taxon>campanulids</taxon>
        <taxon>Asterales</taxon>
        <taxon>Asteraceae</taxon>
        <taxon>Asteroideae</taxon>
        <taxon>Anthemideae</taxon>
        <taxon>Anthemidinae</taxon>
        <taxon>Tanacetum</taxon>
    </lineage>
</organism>
<dbReference type="EMBL" id="BKCJ010154141">
    <property type="protein sequence ID" value="GEY13089.1"/>
    <property type="molecule type" value="Genomic_DNA"/>
</dbReference>
<reference evidence="1" key="1">
    <citation type="journal article" date="2019" name="Sci. Rep.">
        <title>Draft genome of Tanacetum cinerariifolium, the natural source of mosquito coil.</title>
        <authorList>
            <person name="Yamashiro T."/>
            <person name="Shiraishi A."/>
            <person name="Satake H."/>
            <person name="Nakayama K."/>
        </authorList>
    </citation>
    <scope>NUCLEOTIDE SEQUENCE</scope>
</reference>